<comment type="caution">
    <text evidence="4">The sequence shown here is derived from an EMBL/GenBank/DDBJ whole genome shotgun (WGS) entry which is preliminary data.</text>
</comment>
<protein>
    <recommendedName>
        <fullName evidence="3">CNNM transmembrane domain-containing protein</fullName>
    </recommendedName>
</protein>
<dbReference type="EMBL" id="LJCR01001627">
    <property type="protein sequence ID" value="KPV50013.1"/>
    <property type="molecule type" value="Genomic_DNA"/>
</dbReference>
<dbReference type="InterPro" id="IPR002550">
    <property type="entry name" value="CNNM"/>
</dbReference>
<evidence type="ECO:0000313" key="4">
    <source>
        <dbReference type="EMBL" id="KPV50013.1"/>
    </source>
</evidence>
<organism evidence="4 5">
    <name type="scientific">Kouleothrix aurantiaca</name>
    <dbReference type="NCBI Taxonomy" id="186479"/>
    <lineage>
        <taxon>Bacteria</taxon>
        <taxon>Bacillati</taxon>
        <taxon>Chloroflexota</taxon>
        <taxon>Chloroflexia</taxon>
        <taxon>Chloroflexales</taxon>
        <taxon>Roseiflexineae</taxon>
        <taxon>Roseiflexaceae</taxon>
        <taxon>Kouleothrix</taxon>
    </lineage>
</organism>
<dbReference type="Proteomes" id="UP000050509">
    <property type="component" value="Unassembled WGS sequence"/>
</dbReference>
<evidence type="ECO:0000256" key="1">
    <source>
        <dbReference type="PROSITE-ProRule" id="PRU01193"/>
    </source>
</evidence>
<name>A0A0N8PRI4_9CHLR</name>
<keyword evidence="1" id="KW-0472">Membrane</keyword>
<keyword evidence="2" id="KW-0732">Signal</keyword>
<accession>A0A0N8PRI4</accession>
<dbReference type="AlphaFoldDB" id="A0A0N8PRI4"/>
<dbReference type="PROSITE" id="PS51846">
    <property type="entry name" value="CNNM"/>
    <property type="match status" value="1"/>
</dbReference>
<feature type="non-terminal residue" evidence="4">
    <location>
        <position position="72"/>
    </location>
</feature>
<keyword evidence="1" id="KW-0812">Transmembrane</keyword>
<evidence type="ECO:0000313" key="5">
    <source>
        <dbReference type="Proteomes" id="UP000050509"/>
    </source>
</evidence>
<evidence type="ECO:0000259" key="3">
    <source>
        <dbReference type="PROSITE" id="PS51846"/>
    </source>
</evidence>
<dbReference type="Pfam" id="PF01595">
    <property type="entry name" value="CNNM"/>
    <property type="match status" value="1"/>
</dbReference>
<evidence type="ECO:0000256" key="2">
    <source>
        <dbReference type="SAM" id="SignalP"/>
    </source>
</evidence>
<reference evidence="4 5" key="1">
    <citation type="submission" date="2015-09" db="EMBL/GenBank/DDBJ databases">
        <title>Draft genome sequence of Kouleothrix aurantiaca JCM 19913.</title>
        <authorList>
            <person name="Hemp J."/>
        </authorList>
    </citation>
    <scope>NUCLEOTIDE SEQUENCE [LARGE SCALE GENOMIC DNA]</scope>
    <source>
        <strain evidence="4 5">COM-B</strain>
    </source>
</reference>
<feature type="domain" description="CNNM transmembrane" evidence="3">
    <location>
        <begin position="1"/>
        <end position="72"/>
    </location>
</feature>
<proteinExistence type="predicted"/>
<dbReference type="GO" id="GO:0016020">
    <property type="term" value="C:membrane"/>
    <property type="evidence" value="ECO:0007669"/>
    <property type="project" value="UniProtKB-UniRule"/>
</dbReference>
<feature type="signal peptide" evidence="2">
    <location>
        <begin position="1"/>
        <end position="19"/>
    </location>
</feature>
<feature type="chain" id="PRO_5006029323" description="CNNM transmembrane domain-containing protein" evidence="2">
    <location>
        <begin position="20"/>
        <end position="72"/>
    </location>
</feature>
<keyword evidence="5" id="KW-1185">Reference proteome</keyword>
<gene>
    <name evidence="4" type="ORF">SE17_29400</name>
</gene>
<keyword evidence="1" id="KW-1133">Transmembrane helix</keyword>
<sequence length="72" mass="7507">MAGIICCLVLLAFTSAADAAMGAISRHRLNALQEEGAPRAGRVARLLADPYRFKAAIILLNAASIIPAPAFT</sequence>